<keyword evidence="3" id="KW-1185">Reference proteome</keyword>
<dbReference type="EMBL" id="FXTP01000001">
    <property type="protein sequence ID" value="SMO33248.1"/>
    <property type="molecule type" value="Genomic_DNA"/>
</dbReference>
<dbReference type="Pfam" id="PF00534">
    <property type="entry name" value="Glycos_transf_1"/>
    <property type="match status" value="1"/>
</dbReference>
<name>A0A521AEN0_9BACT</name>
<sequence length="382" mass="43337">MEIAYLTDQFLPRTSADTEQLVSMVSALSLRPETEVKLIIPAYVHKQPPSPKHINNYYHTSGVFTLSHIRIPSVFIRGIEKIWYAVKAVSLLNEDKPEVVYTRNIPVVLAVICFSNLPLFFETYRPWPDQNFVANKFFKWLQKKRQLAGIILHSKYAANSYLSVGYLEEQLLVAHNAVNVEDFLKDNASKQVLRERLGLPESKQVVTYTGHISPQKGLERMLKLARHFTNVLFLMVGSEREGVIEKKAKALSNVKVIGWQDKMAVFQYLRASDVLYIPTSTKARDQAGNTVLPLKTFLYKASGTAILAPDMEDLREVITHGETGFLVTPDDLQEEIKGLKSLLSDAELRSKLGEEAEEEISENTWEARADKILAFIESRINV</sequence>
<evidence type="ECO:0000313" key="2">
    <source>
        <dbReference type="EMBL" id="SMO33248.1"/>
    </source>
</evidence>
<protein>
    <submittedName>
        <fullName evidence="2">Glycosyltransferase involved in cell wall bisynthesis</fullName>
    </submittedName>
</protein>
<dbReference type="RefSeq" id="WP_142452622.1">
    <property type="nucleotide sequence ID" value="NZ_FXTP01000001.1"/>
</dbReference>
<dbReference type="SUPFAM" id="SSF53756">
    <property type="entry name" value="UDP-Glycosyltransferase/glycogen phosphorylase"/>
    <property type="match status" value="1"/>
</dbReference>
<organism evidence="2 3">
    <name type="scientific">Gracilimonas mengyeensis</name>
    <dbReference type="NCBI Taxonomy" id="1302730"/>
    <lineage>
        <taxon>Bacteria</taxon>
        <taxon>Pseudomonadati</taxon>
        <taxon>Balneolota</taxon>
        <taxon>Balneolia</taxon>
        <taxon>Balneolales</taxon>
        <taxon>Balneolaceae</taxon>
        <taxon>Gracilimonas</taxon>
    </lineage>
</organism>
<dbReference type="InterPro" id="IPR001296">
    <property type="entry name" value="Glyco_trans_1"/>
</dbReference>
<dbReference type="OrthoDB" id="9816564at2"/>
<proteinExistence type="predicted"/>
<dbReference type="Proteomes" id="UP000317557">
    <property type="component" value="Unassembled WGS sequence"/>
</dbReference>
<dbReference type="PANTHER" id="PTHR45947:SF3">
    <property type="entry name" value="SULFOQUINOVOSYL TRANSFERASE SQD2"/>
    <property type="match status" value="1"/>
</dbReference>
<dbReference type="PANTHER" id="PTHR45947">
    <property type="entry name" value="SULFOQUINOVOSYL TRANSFERASE SQD2"/>
    <property type="match status" value="1"/>
</dbReference>
<dbReference type="GO" id="GO:0016757">
    <property type="term" value="F:glycosyltransferase activity"/>
    <property type="evidence" value="ECO:0007669"/>
    <property type="project" value="InterPro"/>
</dbReference>
<evidence type="ECO:0000259" key="1">
    <source>
        <dbReference type="Pfam" id="PF00534"/>
    </source>
</evidence>
<dbReference type="AlphaFoldDB" id="A0A521AEN0"/>
<dbReference type="InterPro" id="IPR050194">
    <property type="entry name" value="Glycosyltransferase_grp1"/>
</dbReference>
<reference evidence="2 3" key="1">
    <citation type="submission" date="2017-05" db="EMBL/GenBank/DDBJ databases">
        <authorList>
            <person name="Varghese N."/>
            <person name="Submissions S."/>
        </authorList>
    </citation>
    <scope>NUCLEOTIDE SEQUENCE [LARGE SCALE GENOMIC DNA]</scope>
    <source>
        <strain evidence="2 3">DSM 21985</strain>
    </source>
</reference>
<accession>A0A521AEN0</accession>
<evidence type="ECO:0000313" key="3">
    <source>
        <dbReference type="Proteomes" id="UP000317557"/>
    </source>
</evidence>
<dbReference type="Gene3D" id="3.40.50.2000">
    <property type="entry name" value="Glycogen Phosphorylase B"/>
    <property type="match status" value="2"/>
</dbReference>
<keyword evidence="2" id="KW-0808">Transferase</keyword>
<feature type="domain" description="Glycosyl transferase family 1" evidence="1">
    <location>
        <begin position="191"/>
        <end position="358"/>
    </location>
</feature>
<gene>
    <name evidence="2" type="ORF">SAMN06265219_10190</name>
</gene>